<gene>
    <name evidence="5" type="ORF">B0A52_00244</name>
</gene>
<dbReference type="InterPro" id="IPR021109">
    <property type="entry name" value="Peptidase_aspartic_dom_sf"/>
</dbReference>
<evidence type="ECO:0000256" key="2">
    <source>
        <dbReference type="SAM" id="MobiDB-lite"/>
    </source>
</evidence>
<dbReference type="InterPro" id="IPR033121">
    <property type="entry name" value="PEPTIDASE_A1"/>
</dbReference>
<protein>
    <recommendedName>
        <fullName evidence="4">Peptidase A1 domain-containing protein</fullName>
    </recommendedName>
</protein>
<dbReference type="GO" id="GO:0004190">
    <property type="term" value="F:aspartic-type endopeptidase activity"/>
    <property type="evidence" value="ECO:0007669"/>
    <property type="project" value="InterPro"/>
</dbReference>
<feature type="chain" id="PRO_5019145504" description="Peptidase A1 domain-containing protein" evidence="3">
    <location>
        <begin position="23"/>
        <end position="516"/>
    </location>
</feature>
<evidence type="ECO:0000256" key="3">
    <source>
        <dbReference type="SAM" id="SignalP"/>
    </source>
</evidence>
<reference evidence="5 6" key="1">
    <citation type="submission" date="2017-03" db="EMBL/GenBank/DDBJ databases">
        <title>Genomes of endolithic fungi from Antarctica.</title>
        <authorList>
            <person name="Coleine C."/>
            <person name="Masonjones S."/>
            <person name="Stajich J.E."/>
        </authorList>
    </citation>
    <scope>NUCLEOTIDE SEQUENCE [LARGE SCALE GENOMIC DNA]</scope>
    <source>
        <strain evidence="5 6">CCFEE 6314</strain>
    </source>
</reference>
<evidence type="ECO:0000256" key="1">
    <source>
        <dbReference type="ARBA" id="ARBA00007447"/>
    </source>
</evidence>
<dbReference type="SUPFAM" id="SSF50630">
    <property type="entry name" value="Acid proteases"/>
    <property type="match status" value="1"/>
</dbReference>
<dbReference type="Gene3D" id="2.40.70.10">
    <property type="entry name" value="Acid Proteases"/>
    <property type="match status" value="2"/>
</dbReference>
<proteinExistence type="inferred from homology"/>
<dbReference type="PROSITE" id="PS51767">
    <property type="entry name" value="PEPTIDASE_A1"/>
    <property type="match status" value="1"/>
</dbReference>
<evidence type="ECO:0000259" key="4">
    <source>
        <dbReference type="PROSITE" id="PS51767"/>
    </source>
</evidence>
<sequence length="516" mass="57461">MNFRCFAVLISVLQLWLTTVTGHGLHLPLYRRGGRFLRRQAANLTDLDDIMHQVEARYSLTHRQIKGNHLVRQWRVKEQEAEDENDENLIDVAGYDNRWFTQLEIGEPRQKIEVEIDMLNPDFYTIATTSGMGSRYDPTASTTHVPNDDTVHSICKSPSDIFHFPTHDSSSSFSSLRLTFPICTPSKASRQSLSRSGTVLGLSPPASISPSLSLSLSRLTSPPLLSQLHNAGLITEQIFSITLLDAESGILSLGGTIAREVEMTKLRSTIELEHFGDPSASPQWVAEQVDGQMEQRMPSEMKWDEHFKWMDVRGAKGWWTGLMAGVWVNGVKILKFQPILLDINSPFILAPALATTHLYSAISGSHPLTRNQTQLPHHGAANFYTYPCLNPPVIVLELGGWMFPLPTGHGVLTNWDAMHGPDGGGFSLGKKDTHSHHEEDDDGDDDDNRDGGSGFCVGNIVGRYVDPLSRMEKEQKKQFSDSGPGLADTWVLGEPVFRGLGVVFDLERDRVGFRTY</sequence>
<organism evidence="5 6">
    <name type="scientific">Exophiala mesophila</name>
    <name type="common">Black yeast-like fungus</name>
    <dbReference type="NCBI Taxonomy" id="212818"/>
    <lineage>
        <taxon>Eukaryota</taxon>
        <taxon>Fungi</taxon>
        <taxon>Dikarya</taxon>
        <taxon>Ascomycota</taxon>
        <taxon>Pezizomycotina</taxon>
        <taxon>Eurotiomycetes</taxon>
        <taxon>Chaetothyriomycetidae</taxon>
        <taxon>Chaetothyriales</taxon>
        <taxon>Herpotrichiellaceae</taxon>
        <taxon>Exophiala</taxon>
    </lineage>
</organism>
<evidence type="ECO:0000313" key="6">
    <source>
        <dbReference type="Proteomes" id="UP000288859"/>
    </source>
</evidence>
<feature type="region of interest" description="Disordered" evidence="2">
    <location>
        <begin position="423"/>
        <end position="452"/>
    </location>
</feature>
<accession>A0A438NJH1</accession>
<dbReference type="GO" id="GO:0006508">
    <property type="term" value="P:proteolysis"/>
    <property type="evidence" value="ECO:0007669"/>
    <property type="project" value="InterPro"/>
</dbReference>
<dbReference type="EMBL" id="NAJM01000001">
    <property type="protein sequence ID" value="RVX75887.1"/>
    <property type="molecule type" value="Genomic_DNA"/>
</dbReference>
<feature type="compositionally biased region" description="Acidic residues" evidence="2">
    <location>
        <begin position="439"/>
        <end position="448"/>
    </location>
</feature>
<comment type="similarity">
    <text evidence="1">Belongs to the peptidase A1 family.</text>
</comment>
<dbReference type="OrthoDB" id="15189at2759"/>
<feature type="signal peptide" evidence="3">
    <location>
        <begin position="1"/>
        <end position="22"/>
    </location>
</feature>
<evidence type="ECO:0000313" key="5">
    <source>
        <dbReference type="EMBL" id="RVX75887.1"/>
    </source>
</evidence>
<dbReference type="Proteomes" id="UP000288859">
    <property type="component" value="Unassembled WGS sequence"/>
</dbReference>
<comment type="caution">
    <text evidence="5">The sequence shown here is derived from an EMBL/GenBank/DDBJ whole genome shotgun (WGS) entry which is preliminary data.</text>
</comment>
<feature type="compositionally biased region" description="Basic and acidic residues" evidence="2">
    <location>
        <begin position="429"/>
        <end position="438"/>
    </location>
</feature>
<name>A0A438NJH1_EXOME</name>
<feature type="domain" description="Peptidase A1" evidence="4">
    <location>
        <begin position="99"/>
        <end position="514"/>
    </location>
</feature>
<dbReference type="InterPro" id="IPR001461">
    <property type="entry name" value="Aspartic_peptidase_A1"/>
</dbReference>
<keyword evidence="3" id="KW-0732">Signal</keyword>
<dbReference type="PANTHER" id="PTHR47966:SF57">
    <property type="entry name" value="PEPTIDASE A1 DOMAIN-CONTAINING PROTEIN"/>
    <property type="match status" value="1"/>
</dbReference>
<dbReference type="PANTHER" id="PTHR47966">
    <property type="entry name" value="BETA-SITE APP-CLEAVING ENZYME, ISOFORM A-RELATED"/>
    <property type="match status" value="1"/>
</dbReference>
<dbReference type="AlphaFoldDB" id="A0A438NJH1"/>